<feature type="domain" description="Bacterial SCP orthologue" evidence="1">
    <location>
        <begin position="59"/>
        <end position="150"/>
    </location>
</feature>
<keyword evidence="3" id="KW-1185">Reference proteome</keyword>
<dbReference type="EMBL" id="BMQJ01000019">
    <property type="protein sequence ID" value="GGQ24066.1"/>
    <property type="molecule type" value="Genomic_DNA"/>
</dbReference>
<name>A0ABQ2RCM0_9ACTN</name>
<proteinExistence type="predicted"/>
<sequence length="151" mass="16054">MEGVPPHKPDPAKVRAALDAQLTALDEPPYDGPGSPAALLAACVPVVLRAYDRDLRPERDIARLAVRHLLDRLATAAPGRTVEVRVPPYAAVQCVEGPRHTRGTPPNVIETDARTWLELATGRVTWAEAMAAGKVSASGARADLSAYLPVP</sequence>
<protein>
    <recommendedName>
        <fullName evidence="1">Bacterial SCP orthologue domain-containing protein</fullName>
    </recommendedName>
</protein>
<organism evidence="2 3">
    <name type="scientific">Streptosporangium pseudovulgare</name>
    <dbReference type="NCBI Taxonomy" id="35765"/>
    <lineage>
        <taxon>Bacteria</taxon>
        <taxon>Bacillati</taxon>
        <taxon>Actinomycetota</taxon>
        <taxon>Actinomycetes</taxon>
        <taxon>Streptosporangiales</taxon>
        <taxon>Streptosporangiaceae</taxon>
        <taxon>Streptosporangium</taxon>
    </lineage>
</organism>
<reference evidence="3" key="1">
    <citation type="journal article" date="2019" name="Int. J. Syst. Evol. Microbiol.">
        <title>The Global Catalogue of Microorganisms (GCM) 10K type strain sequencing project: providing services to taxonomists for standard genome sequencing and annotation.</title>
        <authorList>
            <consortium name="The Broad Institute Genomics Platform"/>
            <consortium name="The Broad Institute Genome Sequencing Center for Infectious Disease"/>
            <person name="Wu L."/>
            <person name="Ma J."/>
        </authorList>
    </citation>
    <scope>NUCLEOTIDE SEQUENCE [LARGE SCALE GENOMIC DNA]</scope>
    <source>
        <strain evidence="3">JCM 3115</strain>
    </source>
</reference>
<comment type="caution">
    <text evidence="2">The sequence shown here is derived from an EMBL/GenBank/DDBJ whole genome shotgun (WGS) entry which is preliminary data.</text>
</comment>
<dbReference type="InterPro" id="IPR036527">
    <property type="entry name" value="SCP2_sterol-bd_dom_sf"/>
</dbReference>
<evidence type="ECO:0000313" key="3">
    <source>
        <dbReference type="Proteomes" id="UP000611554"/>
    </source>
</evidence>
<dbReference type="Gene3D" id="3.30.1050.40">
    <property type="match status" value="1"/>
</dbReference>
<accession>A0ABQ2RCM0</accession>
<evidence type="ECO:0000259" key="1">
    <source>
        <dbReference type="Pfam" id="PF17844"/>
    </source>
</evidence>
<dbReference type="SUPFAM" id="SSF55718">
    <property type="entry name" value="SCP-like"/>
    <property type="match status" value="1"/>
</dbReference>
<dbReference type="Proteomes" id="UP000611554">
    <property type="component" value="Unassembled WGS sequence"/>
</dbReference>
<dbReference type="Pfam" id="PF17844">
    <property type="entry name" value="SCP_3"/>
    <property type="match status" value="1"/>
</dbReference>
<gene>
    <name evidence="2" type="ORF">GCM10010140_63000</name>
</gene>
<evidence type="ECO:0000313" key="2">
    <source>
        <dbReference type="EMBL" id="GGQ24066.1"/>
    </source>
</evidence>
<dbReference type="InterPro" id="IPR041629">
    <property type="entry name" value="SCP_3"/>
</dbReference>